<dbReference type="PANTHER" id="PTHR34585">
    <property type="match status" value="1"/>
</dbReference>
<feature type="domain" description="Helix-turn-helix" evidence="1">
    <location>
        <begin position="38"/>
        <end position="87"/>
    </location>
</feature>
<dbReference type="EMBL" id="BTPD01000011">
    <property type="protein sequence ID" value="GMQ30728.1"/>
    <property type="molecule type" value="Genomic_DNA"/>
</dbReference>
<dbReference type="InterPro" id="IPR041657">
    <property type="entry name" value="HTH_17"/>
</dbReference>
<proteinExistence type="predicted"/>
<name>A0ABQ6PU54_9BACT</name>
<dbReference type="InterPro" id="IPR009061">
    <property type="entry name" value="DNA-bd_dom_put_sf"/>
</dbReference>
<dbReference type="PANTHER" id="PTHR34585:SF22">
    <property type="entry name" value="HELIX-TURN-HELIX DOMAIN-CONTAINING PROTEIN"/>
    <property type="match status" value="1"/>
</dbReference>
<gene>
    <name evidence="2" type="ORF">Aconfl_33710</name>
</gene>
<dbReference type="SUPFAM" id="SSF46955">
    <property type="entry name" value="Putative DNA-binding domain"/>
    <property type="match status" value="1"/>
</dbReference>
<protein>
    <submittedName>
        <fullName evidence="2">Helix-turn-helix domain-containing protein</fullName>
    </submittedName>
</protein>
<comment type="caution">
    <text evidence="2">The sequence shown here is derived from an EMBL/GenBank/DDBJ whole genome shotgun (WGS) entry which is preliminary data.</text>
</comment>
<reference evidence="2 3" key="1">
    <citation type="submission" date="2023-08" db="EMBL/GenBank/DDBJ databases">
        <title>Draft genome sequence of Algoriphagus confluentis.</title>
        <authorList>
            <person name="Takatani N."/>
            <person name="Hosokawa M."/>
            <person name="Sawabe T."/>
        </authorList>
    </citation>
    <scope>NUCLEOTIDE SEQUENCE [LARGE SCALE GENOMIC DNA]</scope>
    <source>
        <strain evidence="2 3">NBRC 111222</strain>
    </source>
</reference>
<evidence type="ECO:0000313" key="3">
    <source>
        <dbReference type="Proteomes" id="UP001338309"/>
    </source>
</evidence>
<dbReference type="RefSeq" id="WP_338225432.1">
    <property type="nucleotide sequence ID" value="NZ_BTPD01000011.1"/>
</dbReference>
<evidence type="ECO:0000313" key="2">
    <source>
        <dbReference type="EMBL" id="GMQ30728.1"/>
    </source>
</evidence>
<sequence length="98" mass="11640">MEIELITVEDLRKLKQEILHEIRTLLAEPNNLIRPKKWLKSRDVQKILSISPGTLQTMRNRRLIPFTRIGGVIFYNEEEVRKELEKQSLKSNLIQGRF</sequence>
<dbReference type="Proteomes" id="UP001338309">
    <property type="component" value="Unassembled WGS sequence"/>
</dbReference>
<accession>A0ABQ6PU54</accession>
<dbReference type="Pfam" id="PF12728">
    <property type="entry name" value="HTH_17"/>
    <property type="match status" value="1"/>
</dbReference>
<keyword evidence="3" id="KW-1185">Reference proteome</keyword>
<organism evidence="2 3">
    <name type="scientific">Algoriphagus confluentis</name>
    <dbReference type="NCBI Taxonomy" id="1697556"/>
    <lineage>
        <taxon>Bacteria</taxon>
        <taxon>Pseudomonadati</taxon>
        <taxon>Bacteroidota</taxon>
        <taxon>Cytophagia</taxon>
        <taxon>Cytophagales</taxon>
        <taxon>Cyclobacteriaceae</taxon>
        <taxon>Algoriphagus</taxon>
    </lineage>
</organism>
<evidence type="ECO:0000259" key="1">
    <source>
        <dbReference type="Pfam" id="PF12728"/>
    </source>
</evidence>